<keyword evidence="3" id="KW-1185">Reference proteome</keyword>
<comment type="caution">
    <text evidence="2">The sequence shown here is derived from an EMBL/GenBank/DDBJ whole genome shotgun (WGS) entry which is preliminary data.</text>
</comment>
<evidence type="ECO:0000313" key="3">
    <source>
        <dbReference type="Proteomes" id="UP000027037"/>
    </source>
</evidence>
<dbReference type="Proteomes" id="UP000027037">
    <property type="component" value="Unassembled WGS sequence"/>
</dbReference>
<evidence type="ECO:0000313" key="2">
    <source>
        <dbReference type="EMBL" id="KCZ50954.1"/>
    </source>
</evidence>
<reference evidence="2 3" key="1">
    <citation type="journal article" date="2014" name="Antonie Van Leeuwenhoek">
        <title>Hyphomonas beringensis sp. nov. and Hyphomonas chukchiensis sp. nov., isolated from surface seawater of the Bering Sea and Chukchi Sea.</title>
        <authorList>
            <person name="Li C."/>
            <person name="Lai Q."/>
            <person name="Li G."/>
            <person name="Dong C."/>
            <person name="Wang J."/>
            <person name="Liao Y."/>
            <person name="Shao Z."/>
        </authorList>
    </citation>
    <scope>NUCLEOTIDE SEQUENCE [LARGE SCALE GENOMIC DNA]</scope>
    <source>
        <strain evidence="2 3">25B14_1</strain>
    </source>
</reference>
<dbReference type="eggNOG" id="ENOG5033403">
    <property type="taxonomic scope" value="Bacteria"/>
</dbReference>
<dbReference type="AlphaFoldDB" id="A0A062U2U8"/>
<name>A0A062U2U8_9PROT</name>
<feature type="chain" id="PRO_5001617975" evidence="1">
    <location>
        <begin position="26"/>
        <end position="315"/>
    </location>
</feature>
<feature type="signal peptide" evidence="1">
    <location>
        <begin position="1"/>
        <end position="25"/>
    </location>
</feature>
<gene>
    <name evidence="2" type="ORF">HY29_06280</name>
</gene>
<protein>
    <submittedName>
        <fullName evidence="2">Uncharacterized protein</fullName>
    </submittedName>
</protein>
<proteinExistence type="predicted"/>
<accession>A0A062U2U8</accession>
<dbReference type="STRING" id="1280946.HY29_06280"/>
<organism evidence="2 3">
    <name type="scientific">Hyphomonas beringensis</name>
    <dbReference type="NCBI Taxonomy" id="1280946"/>
    <lineage>
        <taxon>Bacteria</taxon>
        <taxon>Pseudomonadati</taxon>
        <taxon>Pseudomonadota</taxon>
        <taxon>Alphaproteobacteria</taxon>
        <taxon>Hyphomonadales</taxon>
        <taxon>Hyphomonadaceae</taxon>
        <taxon>Hyphomonas</taxon>
    </lineage>
</organism>
<dbReference type="EMBL" id="AWFF01000098">
    <property type="protein sequence ID" value="KCZ50954.1"/>
    <property type="molecule type" value="Genomic_DNA"/>
</dbReference>
<keyword evidence="1" id="KW-0732">Signal</keyword>
<sequence length="315" mass="33874">MKFLNIVSSGLLATAMMMTAPQAFAGDEDVPSDESNAEGEAPLINDTVTVTGYTFKDSFDFATELSAVPRKSKLLARWNLGICPAVSGIPADKAQMIADRIAMRAMAVGLKPGEPGCKPNIAIIISPDGNAATQAIYENDPKVFSLSGDPTVTTMGKFAFEDFLKTPRPVRWWHVSETKSEQGHEMSSGGQYFSRGGAANMPTVSTTSSSRLKGSYRQDLNHAVIVVDVALAQGVSLEALADYLAFVSLVQIDPDAETAGFDTVLNLFDETGVHDTSITGMSEWDVAYLKALYSAKRNAKTARQQEREIAETMGK</sequence>
<dbReference type="PATRIC" id="fig|1280946.3.peg.3353"/>
<evidence type="ECO:0000256" key="1">
    <source>
        <dbReference type="SAM" id="SignalP"/>
    </source>
</evidence>